<dbReference type="FunCoup" id="G3AH57">
    <property type="interactions" value="112"/>
</dbReference>
<dbReference type="Pfam" id="PF00076">
    <property type="entry name" value="RRM_1"/>
    <property type="match status" value="2"/>
</dbReference>
<dbReference type="InterPro" id="IPR000504">
    <property type="entry name" value="RRM_dom"/>
</dbReference>
<gene>
    <name evidence="4" type="ORF">SPAPADRAFT_53729</name>
</gene>
<name>G3AH57_SPAPN</name>
<dbReference type="Proteomes" id="UP000000709">
    <property type="component" value="Unassembled WGS sequence"/>
</dbReference>
<dbReference type="HOGENOM" id="CLU_016668_2_0_1"/>
<feature type="compositionally biased region" description="Low complexity" evidence="2">
    <location>
        <begin position="56"/>
        <end position="67"/>
    </location>
</feature>
<dbReference type="STRING" id="619300.G3AH57"/>
<keyword evidence="5" id="KW-1185">Reference proteome</keyword>
<evidence type="ECO:0000256" key="2">
    <source>
        <dbReference type="SAM" id="MobiDB-lite"/>
    </source>
</evidence>
<dbReference type="InterPro" id="IPR035979">
    <property type="entry name" value="RBD_domain_sf"/>
</dbReference>
<feature type="region of interest" description="Disordered" evidence="2">
    <location>
        <begin position="523"/>
        <end position="555"/>
    </location>
</feature>
<dbReference type="PROSITE" id="PS50102">
    <property type="entry name" value="RRM"/>
    <property type="match status" value="2"/>
</dbReference>
<accession>G3AH57</accession>
<evidence type="ECO:0000313" key="4">
    <source>
        <dbReference type="EMBL" id="EGW35487.1"/>
    </source>
</evidence>
<reference evidence="4 5" key="1">
    <citation type="journal article" date="2011" name="Proc. Natl. Acad. Sci. U.S.A.">
        <title>Comparative genomics of xylose-fermenting fungi for enhanced biofuel production.</title>
        <authorList>
            <person name="Wohlbach D.J."/>
            <person name="Kuo A."/>
            <person name="Sato T.K."/>
            <person name="Potts K.M."/>
            <person name="Salamov A.A."/>
            <person name="LaButti K.M."/>
            <person name="Sun H."/>
            <person name="Clum A."/>
            <person name="Pangilinan J.L."/>
            <person name="Lindquist E.A."/>
            <person name="Lucas S."/>
            <person name="Lapidus A."/>
            <person name="Jin M."/>
            <person name="Gunawan C."/>
            <person name="Balan V."/>
            <person name="Dale B.E."/>
            <person name="Jeffries T.W."/>
            <person name="Zinkel R."/>
            <person name="Barry K.W."/>
            <person name="Grigoriev I.V."/>
            <person name="Gasch A.P."/>
        </authorList>
    </citation>
    <scope>NUCLEOTIDE SEQUENCE [LARGE SCALE GENOMIC DNA]</scope>
    <source>
        <strain evidence="5">NRRL Y-27907 / 11-Y1</strain>
    </source>
</reference>
<keyword evidence="1" id="KW-0694">RNA-binding</keyword>
<feature type="region of interest" description="Disordered" evidence="2">
    <location>
        <begin position="56"/>
        <end position="89"/>
    </location>
</feature>
<sequence>MQSKQSRKPDTQTVSSSCESFSSTNIEAIEAVESGNSPRKNINSLYSTVGANHVDTSSVSSSLGGDDISSEDSDSENSQVLSGKELKSVESLSEGDHDIIRGRPSACVFVASLCSNKTDDELCISVTEHFQQWGKLATVKVLRDTCNRPYAFVQYTKDEDSKLAIEEGHNSLLDGRNIRCEAAKVNRTLFISSKSFLTEELIRERLSAFGEIEELVPSNSKGEIFSSGIASRGYRNWFCKFVYRDDAIRAFANLTEENLYRVDWAQNIDKSNARNHVTFQYSSHSDDNDENLEKLKFDKYSVFVGHLNSEVEENELQDRFERHGTISEMNLVKKPNNTFAFIKFKKESSAASAVERENHSMFCGKTMHVQYREVHSPVAKTTPFGVALAPPPINLTKRLSATPSRATEGSRFHTSKTQFEISKPKFNHYPSNTFNKSFNRIGGKYSNGKHYNSFKRSYGSGYNNSGAYGGSNYNPSKPGSKSFDSKKNDYYTWSASNPTQLGLHGESPFKGYPGISRDISDFKSKRSLDGKSEASGSRGSGNKYDHKAMNNNSRGSNINNSGYPLFYYFPNNDLMANFAAGSSSGPAPYYNIYQQYYPTYDPSDYPPTSGTHASFAIPNYMYYPSESEIASNEKKT</sequence>
<feature type="compositionally biased region" description="Basic and acidic residues" evidence="2">
    <location>
        <begin position="523"/>
        <end position="532"/>
    </location>
</feature>
<dbReference type="OrthoDB" id="410044at2759"/>
<dbReference type="AlphaFoldDB" id="G3AH57"/>
<dbReference type="InterPro" id="IPR034352">
    <property type="entry name" value="Rim4_RRM1"/>
</dbReference>
<evidence type="ECO:0000259" key="3">
    <source>
        <dbReference type="PROSITE" id="PS50102"/>
    </source>
</evidence>
<evidence type="ECO:0000313" key="5">
    <source>
        <dbReference type="Proteomes" id="UP000000709"/>
    </source>
</evidence>
<proteinExistence type="predicted"/>
<dbReference type="GeneID" id="18871808"/>
<dbReference type="RefSeq" id="XP_007372899.1">
    <property type="nucleotide sequence ID" value="XM_007372837.1"/>
</dbReference>
<protein>
    <recommendedName>
        <fullName evidence="3">RRM domain-containing protein</fullName>
    </recommendedName>
</protein>
<dbReference type="SMART" id="SM00360">
    <property type="entry name" value="RRM"/>
    <property type="match status" value="2"/>
</dbReference>
<evidence type="ECO:0000256" key="1">
    <source>
        <dbReference type="PROSITE-ProRule" id="PRU00176"/>
    </source>
</evidence>
<feature type="region of interest" description="Disordered" evidence="2">
    <location>
        <begin position="1"/>
        <end position="21"/>
    </location>
</feature>
<feature type="domain" description="RRM" evidence="3">
    <location>
        <begin position="106"/>
        <end position="185"/>
    </location>
</feature>
<dbReference type="PANTHER" id="PTHR23147">
    <property type="entry name" value="SERINE/ARGININE RICH SPLICING FACTOR"/>
    <property type="match status" value="1"/>
</dbReference>
<dbReference type="InterPro" id="IPR012677">
    <property type="entry name" value="Nucleotide-bd_a/b_plait_sf"/>
</dbReference>
<dbReference type="Gene3D" id="3.30.70.330">
    <property type="match status" value="3"/>
</dbReference>
<dbReference type="KEGG" id="spaa:SPAPADRAFT_53729"/>
<dbReference type="EMBL" id="GL996499">
    <property type="protein sequence ID" value="EGW35487.1"/>
    <property type="molecule type" value="Genomic_DNA"/>
</dbReference>
<dbReference type="InterPro" id="IPR050907">
    <property type="entry name" value="SRSF"/>
</dbReference>
<dbReference type="GO" id="GO:0003723">
    <property type="term" value="F:RNA binding"/>
    <property type="evidence" value="ECO:0007669"/>
    <property type="project" value="UniProtKB-UniRule"/>
</dbReference>
<dbReference type="SUPFAM" id="SSF54928">
    <property type="entry name" value="RNA-binding domain, RBD"/>
    <property type="match status" value="2"/>
</dbReference>
<dbReference type="CDD" id="cd12453">
    <property type="entry name" value="RRM1_RIM4_like"/>
    <property type="match status" value="1"/>
</dbReference>
<dbReference type="OMA" id="ENHSMFC"/>
<dbReference type="eggNOG" id="ENOG502QUGB">
    <property type="taxonomic scope" value="Eukaryota"/>
</dbReference>
<dbReference type="InParanoid" id="G3AH57"/>
<feature type="domain" description="RRM" evidence="3">
    <location>
        <begin position="300"/>
        <end position="374"/>
    </location>
</feature>
<dbReference type="CDD" id="cd00590">
    <property type="entry name" value="RRM_SF"/>
    <property type="match status" value="1"/>
</dbReference>
<organism evidence="5">
    <name type="scientific">Spathaspora passalidarum (strain NRRL Y-27907 / 11-Y1)</name>
    <dbReference type="NCBI Taxonomy" id="619300"/>
    <lineage>
        <taxon>Eukaryota</taxon>
        <taxon>Fungi</taxon>
        <taxon>Dikarya</taxon>
        <taxon>Ascomycota</taxon>
        <taxon>Saccharomycotina</taxon>
        <taxon>Pichiomycetes</taxon>
        <taxon>Debaryomycetaceae</taxon>
        <taxon>Spathaspora</taxon>
    </lineage>
</organism>